<dbReference type="PANTHER" id="PTHR43130:SF2">
    <property type="entry name" value="DJ-1_PFPI DOMAIN-CONTAINING PROTEIN"/>
    <property type="match status" value="1"/>
</dbReference>
<organism evidence="2 3">
    <name type="scientific">Sphingomonas olei</name>
    <dbReference type="NCBI Taxonomy" id="1886787"/>
    <lineage>
        <taxon>Bacteria</taxon>
        <taxon>Pseudomonadati</taxon>
        <taxon>Pseudomonadota</taxon>
        <taxon>Alphaproteobacteria</taxon>
        <taxon>Sphingomonadales</taxon>
        <taxon>Sphingomonadaceae</taxon>
        <taxon>Sphingomonas</taxon>
    </lineage>
</organism>
<name>A0ABY2QFK8_9SPHN</name>
<accession>A0ABY2QFK8</accession>
<dbReference type="InterPro" id="IPR052158">
    <property type="entry name" value="INH-QAR"/>
</dbReference>
<dbReference type="Proteomes" id="UP000308038">
    <property type="component" value="Unassembled WGS sequence"/>
</dbReference>
<evidence type="ECO:0000313" key="2">
    <source>
        <dbReference type="EMBL" id="THG39262.1"/>
    </source>
</evidence>
<gene>
    <name evidence="2" type="ORF">E5988_11200</name>
</gene>
<dbReference type="CDD" id="cd03139">
    <property type="entry name" value="GATase1_PfpI_2"/>
    <property type="match status" value="1"/>
</dbReference>
<dbReference type="Gene3D" id="3.40.50.880">
    <property type="match status" value="1"/>
</dbReference>
<dbReference type="EMBL" id="SSTI01000008">
    <property type="protein sequence ID" value="THG39262.1"/>
    <property type="molecule type" value="Genomic_DNA"/>
</dbReference>
<dbReference type="PANTHER" id="PTHR43130">
    <property type="entry name" value="ARAC-FAMILY TRANSCRIPTIONAL REGULATOR"/>
    <property type="match status" value="1"/>
</dbReference>
<keyword evidence="3" id="KW-1185">Reference proteome</keyword>
<proteinExistence type="predicted"/>
<sequence>MAAVHHPAFRPDQDRRGPLRVAFLLFPNVTQLDLTGPAQVLSRLGGDARLDLVWKTLDPVPTDAGFSILPTATFADVPSADILCIPGGIGVNQVIADDAAMAWVEQIGASAQWVTSVCTGSMILGAAGLLRGYRATSHWAWRDQLALFGATPVAERVVVDRNRATGGGVTAGIDFALTLTALLRGEDHARGVQLGLEYNPAPPFDAGTPAKAGEALVSAFEARMERAAPGRHEELCELAAARGFLS</sequence>
<dbReference type="InterPro" id="IPR002818">
    <property type="entry name" value="DJ-1/PfpI"/>
</dbReference>
<feature type="domain" description="DJ-1/PfpI" evidence="1">
    <location>
        <begin position="20"/>
        <end position="180"/>
    </location>
</feature>
<evidence type="ECO:0000259" key="1">
    <source>
        <dbReference type="Pfam" id="PF01965"/>
    </source>
</evidence>
<evidence type="ECO:0000313" key="3">
    <source>
        <dbReference type="Proteomes" id="UP000308038"/>
    </source>
</evidence>
<reference evidence="2 3" key="1">
    <citation type="submission" date="2019-04" db="EMBL/GenBank/DDBJ databases">
        <title>Microbes associate with the intestines of laboratory mice.</title>
        <authorList>
            <person name="Navarre W."/>
            <person name="Wong E."/>
            <person name="Huang K.C."/>
            <person name="Tropini C."/>
            <person name="Ng K."/>
            <person name="Yu B."/>
        </authorList>
    </citation>
    <scope>NUCLEOTIDE SEQUENCE [LARGE SCALE GENOMIC DNA]</scope>
    <source>
        <strain evidence="2 3">NM83_B4-11</strain>
    </source>
</reference>
<dbReference type="Pfam" id="PF01965">
    <property type="entry name" value="DJ-1_PfpI"/>
    <property type="match status" value="1"/>
</dbReference>
<protein>
    <submittedName>
        <fullName evidence="2">DJ-1/PfpI family protein</fullName>
    </submittedName>
</protein>
<dbReference type="SUPFAM" id="SSF52317">
    <property type="entry name" value="Class I glutamine amidotransferase-like"/>
    <property type="match status" value="1"/>
</dbReference>
<dbReference type="InterPro" id="IPR029062">
    <property type="entry name" value="Class_I_gatase-like"/>
</dbReference>
<comment type="caution">
    <text evidence="2">The sequence shown here is derived from an EMBL/GenBank/DDBJ whole genome shotgun (WGS) entry which is preliminary data.</text>
</comment>